<organism evidence="5 6">
    <name type="scientific">Sneathia vaginalis</name>
    <dbReference type="NCBI Taxonomy" id="187101"/>
    <lineage>
        <taxon>Bacteria</taxon>
        <taxon>Fusobacteriati</taxon>
        <taxon>Fusobacteriota</taxon>
        <taxon>Fusobacteriia</taxon>
        <taxon>Fusobacteriales</taxon>
        <taxon>Leptotrichiaceae</taxon>
        <taxon>Sneathia</taxon>
    </lineage>
</organism>
<evidence type="ECO:0000256" key="2">
    <source>
        <dbReference type="ARBA" id="ARBA00023015"/>
    </source>
</evidence>
<reference evidence="5 6" key="1">
    <citation type="journal article" date="2012" name="BMC Genomics">
        <title>Genomic sequence analysis and characterization of Sneathia amnii sp. nov.</title>
        <authorList>
            <consortium name="Vaginal Microbiome Consortium (additional members)"/>
            <person name="Harwich M.D.Jr."/>
            <person name="Serrano M.G."/>
            <person name="Fettweis J.M."/>
            <person name="Alves J.M."/>
            <person name="Reimers M.A."/>
            <person name="Buck G.A."/>
            <person name="Jefferson K.K."/>
        </authorList>
    </citation>
    <scope>NUCLEOTIDE SEQUENCE [LARGE SCALE GENOMIC DNA]</scope>
    <source>
        <strain evidence="5 6">SN35</strain>
    </source>
</reference>
<sequence length="480" mass="56592">MFIDNVTYDLIFNFINSSTNLTVKDLALKIGKSRRIVYYAIEKVNIELKKNGIDLVYNIPRKGICINESQKNFLRLLIKDVEYTLSTDERRKAMAVYLLTYPKKHTVENLVDKFLVTKNTVICDIKEIKKRTKKFNEKLDLVTATKGGYILKGPVLFEIQYLYSILKEIFNSKNTKFIQYFLMMYSNLGYIFTDEFISLLIEKLIYFEEKLGKEITPKELDNLIFSFPYLYLFSLNNRNESIKGTDILKERLEYRYLKDLFVDLKLEYNDNVLMLFTLIVLSTGKILDVHSKSKQYEKYIEYAKDMVDKFCLKTKVKIDDKDEIINDIVTYLKVIYVRREYKIISFDIDCDKVKKEYKELYDIIYEIAKEIDDDFNAENIAVLTMAFARVYKKKKCRILIVTDESAIIKKLIKVKIENLLKNVKIEDIIRKSKIYKIDLSKIDLIVSTEVLDVEKEVVIVDSVFKDSDMVNIVKAIYKKG</sequence>
<dbReference type="InterPro" id="IPR050661">
    <property type="entry name" value="BglG_antiterminators"/>
</dbReference>
<keyword evidence="6" id="KW-1185">Reference proteome</keyword>
<dbReference type="Gene3D" id="1.10.10.10">
    <property type="entry name" value="Winged helix-like DNA-binding domain superfamily/Winged helix DNA-binding domain"/>
    <property type="match status" value="1"/>
</dbReference>
<keyword evidence="1" id="KW-0677">Repeat</keyword>
<dbReference type="Proteomes" id="UP000033103">
    <property type="component" value="Chromosome"/>
</dbReference>
<dbReference type="STRING" id="187101.VC03_06000"/>
<dbReference type="InterPro" id="IPR011608">
    <property type="entry name" value="PRD"/>
</dbReference>
<evidence type="ECO:0000256" key="1">
    <source>
        <dbReference type="ARBA" id="ARBA00022737"/>
    </source>
</evidence>
<dbReference type="OrthoDB" id="369398at2"/>
<protein>
    <recommendedName>
        <fullName evidence="4">PRD domain-containing protein</fullName>
    </recommendedName>
</protein>
<dbReference type="Gene3D" id="1.10.1790.10">
    <property type="entry name" value="PRD domain"/>
    <property type="match status" value="1"/>
</dbReference>
<dbReference type="Pfam" id="PF00874">
    <property type="entry name" value="PRD"/>
    <property type="match status" value="1"/>
</dbReference>
<dbReference type="KEGG" id="sns:VC03_06000"/>
<dbReference type="InterPro" id="IPR036388">
    <property type="entry name" value="WH-like_DNA-bd_sf"/>
</dbReference>
<evidence type="ECO:0000313" key="5">
    <source>
        <dbReference type="EMBL" id="AKC96021.1"/>
    </source>
</evidence>
<dbReference type="PROSITE" id="PS51372">
    <property type="entry name" value="PRD_2"/>
    <property type="match status" value="1"/>
</dbReference>
<dbReference type="PANTHER" id="PTHR30185:SF18">
    <property type="entry name" value="TRANSCRIPTIONAL REGULATOR MTLR"/>
    <property type="match status" value="1"/>
</dbReference>
<dbReference type="GO" id="GO:0006355">
    <property type="term" value="P:regulation of DNA-templated transcription"/>
    <property type="evidence" value="ECO:0007669"/>
    <property type="project" value="InterPro"/>
</dbReference>
<keyword evidence="3" id="KW-0804">Transcription</keyword>
<gene>
    <name evidence="5" type="ORF">VC03_06000</name>
</gene>
<proteinExistence type="predicted"/>
<feature type="domain" description="PRD" evidence="4">
    <location>
        <begin position="294"/>
        <end position="397"/>
    </location>
</feature>
<dbReference type="EMBL" id="CP011280">
    <property type="protein sequence ID" value="AKC96021.1"/>
    <property type="molecule type" value="Genomic_DNA"/>
</dbReference>
<keyword evidence="2" id="KW-0805">Transcription regulation</keyword>
<accession>A0A0E3ZD60</accession>
<dbReference type="RefSeq" id="WP_046329125.1">
    <property type="nucleotide sequence ID" value="NZ_CP011280.1"/>
</dbReference>
<dbReference type="SUPFAM" id="SSF63520">
    <property type="entry name" value="PTS-regulatory domain, PRD"/>
    <property type="match status" value="1"/>
</dbReference>
<evidence type="ECO:0000256" key="3">
    <source>
        <dbReference type="ARBA" id="ARBA00023163"/>
    </source>
</evidence>
<dbReference type="PATRIC" id="fig|1069640.6.peg.1191"/>
<dbReference type="PANTHER" id="PTHR30185">
    <property type="entry name" value="CRYPTIC BETA-GLUCOSIDE BGL OPERON ANTITERMINATOR"/>
    <property type="match status" value="1"/>
</dbReference>
<dbReference type="AlphaFoldDB" id="A0A0E3ZD60"/>
<evidence type="ECO:0000259" key="4">
    <source>
        <dbReference type="PROSITE" id="PS51372"/>
    </source>
</evidence>
<evidence type="ECO:0000313" key="6">
    <source>
        <dbReference type="Proteomes" id="UP000033103"/>
    </source>
</evidence>
<dbReference type="HOGENOM" id="CLU_568469_0_0_0"/>
<dbReference type="InterPro" id="IPR036634">
    <property type="entry name" value="PRD_sf"/>
</dbReference>
<name>A0A0E3ZD60_9FUSO</name>